<accession>A0A4Q5LRH9</accession>
<sequence>MTGGQVLIIVFLAAHLLVAVLAIFKAIKAPVLTTTQKRLNIFLILLLPFIWSVLIYFILKKEMASYEARKNINRSTDFYESGIAMNNIGSHH</sequence>
<keyword evidence="1" id="KW-0812">Transmembrane</keyword>
<reference evidence="2 3" key="1">
    <citation type="submission" date="2019-02" db="EMBL/GenBank/DDBJ databases">
        <title>Bacterial novel species Mucilaginibacter sp. 17JY9-4 isolated from soil.</title>
        <authorList>
            <person name="Jung H.-Y."/>
        </authorList>
    </citation>
    <scope>NUCLEOTIDE SEQUENCE [LARGE SCALE GENOMIC DNA]</scope>
    <source>
        <strain evidence="2 3">17JY9-4</strain>
    </source>
</reference>
<name>A0A4Q5LRH9_9SPHI</name>
<gene>
    <name evidence="2" type="ORF">EWM62_00590</name>
</gene>
<feature type="transmembrane region" description="Helical" evidence="1">
    <location>
        <begin position="39"/>
        <end position="59"/>
    </location>
</feature>
<dbReference type="RefSeq" id="WP_129874702.1">
    <property type="nucleotide sequence ID" value="NZ_SEWG01000001.1"/>
</dbReference>
<evidence type="ECO:0000313" key="2">
    <source>
        <dbReference type="EMBL" id="RYU91973.1"/>
    </source>
</evidence>
<feature type="transmembrane region" description="Helical" evidence="1">
    <location>
        <begin position="6"/>
        <end position="27"/>
    </location>
</feature>
<dbReference type="Proteomes" id="UP000293331">
    <property type="component" value="Unassembled WGS sequence"/>
</dbReference>
<keyword evidence="3" id="KW-1185">Reference proteome</keyword>
<dbReference type="AlphaFoldDB" id="A0A4Q5LRH9"/>
<keyword evidence="1" id="KW-0472">Membrane</keyword>
<evidence type="ECO:0000256" key="1">
    <source>
        <dbReference type="SAM" id="Phobius"/>
    </source>
</evidence>
<proteinExistence type="predicted"/>
<evidence type="ECO:0000313" key="3">
    <source>
        <dbReference type="Proteomes" id="UP000293331"/>
    </source>
</evidence>
<protein>
    <submittedName>
        <fullName evidence="2">Uncharacterized protein</fullName>
    </submittedName>
</protein>
<keyword evidence="1" id="KW-1133">Transmembrane helix</keyword>
<organism evidence="2 3">
    <name type="scientific">Mucilaginibacter terrigena</name>
    <dbReference type="NCBI Taxonomy" id="2492395"/>
    <lineage>
        <taxon>Bacteria</taxon>
        <taxon>Pseudomonadati</taxon>
        <taxon>Bacteroidota</taxon>
        <taxon>Sphingobacteriia</taxon>
        <taxon>Sphingobacteriales</taxon>
        <taxon>Sphingobacteriaceae</taxon>
        <taxon>Mucilaginibacter</taxon>
    </lineage>
</organism>
<dbReference type="EMBL" id="SEWG01000001">
    <property type="protein sequence ID" value="RYU91973.1"/>
    <property type="molecule type" value="Genomic_DNA"/>
</dbReference>
<comment type="caution">
    <text evidence="2">The sequence shown here is derived from an EMBL/GenBank/DDBJ whole genome shotgun (WGS) entry which is preliminary data.</text>
</comment>